<dbReference type="FunCoup" id="A0A151ZFY5">
    <property type="interactions" value="6"/>
</dbReference>
<gene>
    <name evidence="3" type="ORF">DLAC_05429</name>
</gene>
<dbReference type="SMART" id="SM00695">
    <property type="entry name" value="DUSP"/>
    <property type="match status" value="1"/>
</dbReference>
<dbReference type="GO" id="GO:0031463">
    <property type="term" value="C:Cul3-RING ubiquitin ligase complex"/>
    <property type="evidence" value="ECO:0007669"/>
    <property type="project" value="TreeGrafter"/>
</dbReference>
<dbReference type="EMBL" id="LODT01000028">
    <property type="protein sequence ID" value="KYQ92845.1"/>
    <property type="molecule type" value="Genomic_DNA"/>
</dbReference>
<accession>A0A151ZFY5</accession>
<dbReference type="InterPro" id="IPR003131">
    <property type="entry name" value="T1-type_BTB"/>
</dbReference>
<dbReference type="OrthoDB" id="6077599at2759"/>
<dbReference type="GO" id="GO:0005737">
    <property type="term" value="C:cytoplasm"/>
    <property type="evidence" value="ECO:0007669"/>
    <property type="project" value="TreeGrafter"/>
</dbReference>
<organism evidence="3 4">
    <name type="scientific">Tieghemostelium lacteum</name>
    <name type="common">Slime mold</name>
    <name type="synonym">Dictyostelium lacteum</name>
    <dbReference type="NCBI Taxonomy" id="361077"/>
    <lineage>
        <taxon>Eukaryota</taxon>
        <taxon>Amoebozoa</taxon>
        <taxon>Evosea</taxon>
        <taxon>Eumycetozoa</taxon>
        <taxon>Dictyostelia</taxon>
        <taxon>Dictyosteliales</taxon>
        <taxon>Raperosteliaceae</taxon>
        <taxon>Tieghemostelium</taxon>
    </lineage>
</organism>
<reference evidence="3 4" key="1">
    <citation type="submission" date="2015-12" db="EMBL/GenBank/DDBJ databases">
        <title>Dictyostelia acquired genes for synthesis and detection of signals that induce cell-type specialization by lateral gene transfer from prokaryotes.</title>
        <authorList>
            <person name="Gloeckner G."/>
            <person name="Schaap P."/>
        </authorList>
    </citation>
    <scope>NUCLEOTIDE SEQUENCE [LARGE SCALE GENOMIC DNA]</scope>
    <source>
        <strain evidence="3 4">TK</strain>
    </source>
</reference>
<proteinExistence type="predicted"/>
<dbReference type="STRING" id="361077.A0A151ZFY5"/>
<keyword evidence="4" id="KW-1185">Reference proteome</keyword>
<evidence type="ECO:0000313" key="4">
    <source>
        <dbReference type="Proteomes" id="UP000076078"/>
    </source>
</evidence>
<feature type="region of interest" description="Disordered" evidence="1">
    <location>
        <begin position="142"/>
        <end position="161"/>
    </location>
</feature>
<dbReference type="PANTHER" id="PTHR14958">
    <property type="entry name" value="POTASSIUM CHANNEL TETRAMERISATION DOMAIN CONTAINING PROTEIN"/>
    <property type="match status" value="1"/>
</dbReference>
<dbReference type="InterPro" id="IPR000210">
    <property type="entry name" value="BTB/POZ_dom"/>
</dbReference>
<evidence type="ECO:0000313" key="3">
    <source>
        <dbReference type="EMBL" id="KYQ92845.1"/>
    </source>
</evidence>
<dbReference type="Gene3D" id="3.30.710.10">
    <property type="entry name" value="Potassium Channel Kv1.1, Chain A"/>
    <property type="match status" value="2"/>
</dbReference>
<feature type="domain" description="DUSP" evidence="2">
    <location>
        <begin position="269"/>
        <end position="379"/>
    </location>
</feature>
<dbReference type="GO" id="GO:0051260">
    <property type="term" value="P:protein homooligomerization"/>
    <property type="evidence" value="ECO:0007669"/>
    <property type="project" value="InterPro"/>
</dbReference>
<dbReference type="Gene3D" id="3.30.2230.10">
    <property type="entry name" value="DUSP-like"/>
    <property type="match status" value="1"/>
</dbReference>
<dbReference type="AlphaFoldDB" id="A0A151ZFY5"/>
<dbReference type="GO" id="GO:0097602">
    <property type="term" value="F:cullin family protein binding"/>
    <property type="evidence" value="ECO:0007669"/>
    <property type="project" value="TreeGrafter"/>
</dbReference>
<dbReference type="GO" id="GO:0004843">
    <property type="term" value="F:cysteine-type deubiquitinase activity"/>
    <property type="evidence" value="ECO:0007669"/>
    <property type="project" value="InterPro"/>
</dbReference>
<dbReference type="SUPFAM" id="SSF143791">
    <property type="entry name" value="DUSP-like"/>
    <property type="match status" value="1"/>
</dbReference>
<dbReference type="Pfam" id="PF06337">
    <property type="entry name" value="DUSP"/>
    <property type="match status" value="1"/>
</dbReference>
<dbReference type="PANTHER" id="PTHR14958:SF30">
    <property type="entry name" value="DUSP DOMAIN-CONTAINING PROTEIN"/>
    <property type="match status" value="1"/>
</dbReference>
<evidence type="ECO:0000259" key="2">
    <source>
        <dbReference type="PROSITE" id="PS51283"/>
    </source>
</evidence>
<protein>
    <recommendedName>
        <fullName evidence="2">DUSP domain-containing protein</fullName>
    </recommendedName>
</protein>
<dbReference type="PROSITE" id="PS51283">
    <property type="entry name" value="DUSP"/>
    <property type="match status" value="1"/>
</dbReference>
<dbReference type="InParanoid" id="A0A151ZFY5"/>
<dbReference type="SUPFAM" id="SSF54695">
    <property type="entry name" value="POZ domain"/>
    <property type="match status" value="1"/>
</dbReference>
<dbReference type="InterPro" id="IPR006615">
    <property type="entry name" value="Pept_C19_DUSP"/>
</dbReference>
<dbReference type="OMA" id="HWVRIKV"/>
<dbReference type="GO" id="GO:0043161">
    <property type="term" value="P:proteasome-mediated ubiquitin-dependent protein catabolic process"/>
    <property type="evidence" value="ECO:0007669"/>
    <property type="project" value="TreeGrafter"/>
</dbReference>
<dbReference type="InterPro" id="IPR035927">
    <property type="entry name" value="DUSP-like_sf"/>
</dbReference>
<dbReference type="InterPro" id="IPR011333">
    <property type="entry name" value="SKP1/BTB/POZ_sf"/>
</dbReference>
<dbReference type="SMART" id="SM00225">
    <property type="entry name" value="BTB"/>
    <property type="match status" value="1"/>
</dbReference>
<comment type="caution">
    <text evidence="3">The sequence shown here is derived from an EMBL/GenBank/DDBJ whole genome shotgun (WGS) entry which is preliminary data.</text>
</comment>
<name>A0A151ZFY5_TIELA</name>
<sequence length="398" mass="47321">MWKFLLTLIPYTLKTIGNFRLFGDFYKNAQSTQKNVTLFHLGHWVRIKVGGVPYIVRRKTLSKYPGSVLASIAIDDKITTKSITEFIAKPFIFVDESKQNQKQFLEDQLKDHYYDTTMNTSNGGSTSSSIKLNENTSKNLNISEQLSQESKDEQQKQKNEEKYQEIVNNLTLDEVLERCELETQAHIMDGNRKLEKNKSKKQQNIRHNLTFEKDHDGYYLIDRESKYFEVILNFLRCGEIFLTVNLDLKLLMHEARFYHLYELESTIRKRINQEKRLDEKLELYNQEFDMDLPVNSMNFILPKKWFDQWKQFIDDQNDKHPHPPDTIDSRILFKSISNPTELKEGLELNKDYVCLKKSTWLFLNRKYKYRGPILIRSTSNIYDPLPLKFQNKNIWNIK</sequence>
<dbReference type="Proteomes" id="UP000076078">
    <property type="component" value="Unassembled WGS sequence"/>
</dbReference>
<evidence type="ECO:0000256" key="1">
    <source>
        <dbReference type="SAM" id="MobiDB-lite"/>
    </source>
</evidence>
<feature type="compositionally biased region" description="Basic and acidic residues" evidence="1">
    <location>
        <begin position="149"/>
        <end position="161"/>
    </location>
</feature>
<dbReference type="Pfam" id="PF02214">
    <property type="entry name" value="BTB_2"/>
    <property type="match status" value="1"/>
</dbReference>